<dbReference type="InterPro" id="IPR029052">
    <property type="entry name" value="Metallo-depent_PP-like"/>
</dbReference>
<comment type="similarity">
    <text evidence="1">Belongs to the CapA family.</text>
</comment>
<evidence type="ECO:0000256" key="2">
    <source>
        <dbReference type="SAM" id="SignalP"/>
    </source>
</evidence>
<sequence length="374" mass="42047">MNNTMKKKLSILILACLTFQACGIKESALEERQIQQEEDVPKAQLEEAVVEDSGAYDFTLCFAGDINFDENWVTTQYLNTCENGIKDCISPELINTMQQADIMWINNEFTYSDRGQPLPGKAYTFRANPDRVENLKLLGVDIVGLANNHVYDYGKEALLDTMDTLDKAKIPYVGAGHNLNEASEPVYMEIQGKTIAFVAASRAEKNKMTPQATDTEPGILRCYDTTLFDEEIKEADANADIVVALPHWGTEYSTELETVQPQTAHEYIDAGADAIIGAHTHCLQGFEYYKDVPIVYSLGNYWFNEKTLDSMLVTLHCYGDGNEDNIDVIITPALQTNCRTVYVDDKEKQRALYDRLENISVNVEIDDNGILRNK</sequence>
<protein>
    <submittedName>
        <fullName evidence="4">CapA family protein</fullName>
    </submittedName>
</protein>
<feature type="signal peptide" evidence="2">
    <location>
        <begin position="1"/>
        <end position="21"/>
    </location>
</feature>
<accession>A0A927YMJ4</accession>
<dbReference type="CDD" id="cd07381">
    <property type="entry name" value="MPP_CapA"/>
    <property type="match status" value="1"/>
</dbReference>
<dbReference type="Pfam" id="PF09587">
    <property type="entry name" value="PGA_cap"/>
    <property type="match status" value="1"/>
</dbReference>
<dbReference type="Gene3D" id="3.60.21.10">
    <property type="match status" value="1"/>
</dbReference>
<evidence type="ECO:0000256" key="1">
    <source>
        <dbReference type="ARBA" id="ARBA00005662"/>
    </source>
</evidence>
<dbReference type="PROSITE" id="PS51257">
    <property type="entry name" value="PROKAR_LIPOPROTEIN"/>
    <property type="match status" value="1"/>
</dbReference>
<dbReference type="PANTHER" id="PTHR33393">
    <property type="entry name" value="POLYGLUTAMINE SYNTHESIS ACCESSORY PROTEIN RV0574C-RELATED"/>
    <property type="match status" value="1"/>
</dbReference>
<evidence type="ECO:0000259" key="3">
    <source>
        <dbReference type="SMART" id="SM00854"/>
    </source>
</evidence>
<proteinExistence type="inferred from homology"/>
<dbReference type="SMART" id="SM00854">
    <property type="entry name" value="PGA_cap"/>
    <property type="match status" value="1"/>
</dbReference>
<dbReference type="InterPro" id="IPR052169">
    <property type="entry name" value="CW_Biosynth-Accessory"/>
</dbReference>
<feature type="chain" id="PRO_5039015672" evidence="2">
    <location>
        <begin position="22"/>
        <end position="374"/>
    </location>
</feature>
<dbReference type="Proteomes" id="UP000766246">
    <property type="component" value="Unassembled WGS sequence"/>
</dbReference>
<reference evidence="4" key="1">
    <citation type="submission" date="2019-04" db="EMBL/GenBank/DDBJ databases">
        <title>Evolution of Biomass-Degrading Anaerobic Consortia Revealed by Metagenomics.</title>
        <authorList>
            <person name="Peng X."/>
        </authorList>
    </citation>
    <scope>NUCLEOTIDE SEQUENCE</scope>
    <source>
        <strain evidence="4">SIG311</strain>
    </source>
</reference>
<evidence type="ECO:0000313" key="4">
    <source>
        <dbReference type="EMBL" id="MBE5919142.1"/>
    </source>
</evidence>
<evidence type="ECO:0000313" key="5">
    <source>
        <dbReference type="Proteomes" id="UP000766246"/>
    </source>
</evidence>
<dbReference type="SUPFAM" id="SSF56300">
    <property type="entry name" value="Metallo-dependent phosphatases"/>
    <property type="match status" value="1"/>
</dbReference>
<dbReference type="EMBL" id="SVER01000009">
    <property type="protein sequence ID" value="MBE5919142.1"/>
    <property type="molecule type" value="Genomic_DNA"/>
</dbReference>
<gene>
    <name evidence="4" type="ORF">E7272_04785</name>
</gene>
<keyword evidence="2" id="KW-0732">Signal</keyword>
<feature type="domain" description="Capsule synthesis protein CapA" evidence="3">
    <location>
        <begin position="59"/>
        <end position="305"/>
    </location>
</feature>
<organism evidence="4 5">
    <name type="scientific">Pseudobutyrivibrio ruminis</name>
    <dbReference type="NCBI Taxonomy" id="46206"/>
    <lineage>
        <taxon>Bacteria</taxon>
        <taxon>Bacillati</taxon>
        <taxon>Bacillota</taxon>
        <taxon>Clostridia</taxon>
        <taxon>Lachnospirales</taxon>
        <taxon>Lachnospiraceae</taxon>
        <taxon>Pseudobutyrivibrio</taxon>
    </lineage>
</organism>
<comment type="caution">
    <text evidence="4">The sequence shown here is derived from an EMBL/GenBank/DDBJ whole genome shotgun (WGS) entry which is preliminary data.</text>
</comment>
<name>A0A927YMJ4_9FIRM</name>
<dbReference type="InterPro" id="IPR019079">
    <property type="entry name" value="Capsule_synth_CapA"/>
</dbReference>
<dbReference type="PANTHER" id="PTHR33393:SF13">
    <property type="entry name" value="PGA BIOSYNTHESIS PROTEIN CAPA"/>
    <property type="match status" value="1"/>
</dbReference>
<dbReference type="AlphaFoldDB" id="A0A927YMJ4"/>